<keyword evidence="2" id="KW-1185">Reference proteome</keyword>
<sequence>MSLYYTLVPALPALPPSMSQLKELPISVLQLEQRLTMLSEDDRAVLERALRLFQRERSGDEGFSDRDEVLHWQQELAAIPDKPLRRVLEENLEWRSLIAAQRYRLAGQAEGGSFQGYGRRVWIIKRDWQQPDFGLGRRYPWLIESLAQLKQGQCLELEQQILERLWRKLRLLEQSHPFTLMAIAAYRLRWSLAEYRLRWQGDAAQTHFSQLVDRALSGLELDEPVDAVTEAG</sequence>
<protein>
    <submittedName>
        <fullName evidence="1">Uncharacterized protein</fullName>
    </submittedName>
</protein>
<name>A0A1N6V3R0_9GAMM</name>
<accession>A0A1N6V3R0</accession>
<dbReference type="RefSeq" id="WP_076464269.1">
    <property type="nucleotide sequence ID" value="NZ_FTMN01000008.1"/>
</dbReference>
<gene>
    <name evidence="1" type="ORF">SAMN05421647_10824</name>
</gene>
<dbReference type="Proteomes" id="UP000186895">
    <property type="component" value="Unassembled WGS sequence"/>
</dbReference>
<dbReference type="eggNOG" id="ENOG502ZC02">
    <property type="taxonomic scope" value="Bacteria"/>
</dbReference>
<evidence type="ECO:0000313" key="2">
    <source>
        <dbReference type="Proteomes" id="UP000186895"/>
    </source>
</evidence>
<organism evidence="1 2">
    <name type="scientific">Marinobacterium stanieri</name>
    <dbReference type="NCBI Taxonomy" id="49186"/>
    <lineage>
        <taxon>Bacteria</taxon>
        <taxon>Pseudomonadati</taxon>
        <taxon>Pseudomonadota</taxon>
        <taxon>Gammaproteobacteria</taxon>
        <taxon>Oceanospirillales</taxon>
        <taxon>Oceanospirillaceae</taxon>
        <taxon>Marinobacterium</taxon>
    </lineage>
</organism>
<evidence type="ECO:0000313" key="1">
    <source>
        <dbReference type="EMBL" id="SIQ72514.1"/>
    </source>
</evidence>
<dbReference type="AlphaFoldDB" id="A0A1N6V3R0"/>
<reference evidence="1 2" key="1">
    <citation type="submission" date="2017-01" db="EMBL/GenBank/DDBJ databases">
        <authorList>
            <person name="Mah S.A."/>
            <person name="Swanson W.J."/>
            <person name="Moy G.W."/>
            <person name="Vacquier V.D."/>
        </authorList>
    </citation>
    <scope>NUCLEOTIDE SEQUENCE [LARGE SCALE GENOMIC DNA]</scope>
    <source>
        <strain evidence="1 2">DSM 7027</strain>
    </source>
</reference>
<dbReference type="EMBL" id="FTMN01000008">
    <property type="protein sequence ID" value="SIQ72514.1"/>
    <property type="molecule type" value="Genomic_DNA"/>
</dbReference>
<proteinExistence type="predicted"/>
<dbReference type="STRING" id="49186.SAMN05421647_10824"/>